<reference evidence="2" key="1">
    <citation type="journal article" date="2023" name="G3 (Bethesda)">
        <title>Whole genome assembly and annotation of the endangered Caribbean coral Acropora cervicornis.</title>
        <authorList>
            <person name="Selwyn J.D."/>
            <person name="Vollmer S.V."/>
        </authorList>
    </citation>
    <scope>NUCLEOTIDE SEQUENCE</scope>
    <source>
        <strain evidence="2">K2</strain>
    </source>
</reference>
<dbReference type="PANTHER" id="PTHR47331">
    <property type="entry name" value="PHD-TYPE DOMAIN-CONTAINING PROTEIN"/>
    <property type="match status" value="1"/>
</dbReference>
<name>A0AAD9QBJ5_ACRCE</name>
<keyword evidence="1" id="KW-0175">Coiled coil</keyword>
<dbReference type="Pfam" id="PF03564">
    <property type="entry name" value="DUF1759"/>
    <property type="match status" value="1"/>
</dbReference>
<protein>
    <submittedName>
        <fullName evidence="2">Uncharacterized protein</fullName>
    </submittedName>
</protein>
<keyword evidence="3" id="KW-1185">Reference proteome</keyword>
<evidence type="ECO:0000313" key="2">
    <source>
        <dbReference type="EMBL" id="KAK2558195.1"/>
    </source>
</evidence>
<dbReference type="EMBL" id="JARQWQ010000045">
    <property type="protein sequence ID" value="KAK2558195.1"/>
    <property type="molecule type" value="Genomic_DNA"/>
</dbReference>
<organism evidence="2 3">
    <name type="scientific">Acropora cervicornis</name>
    <name type="common">Staghorn coral</name>
    <dbReference type="NCBI Taxonomy" id="6130"/>
    <lineage>
        <taxon>Eukaryota</taxon>
        <taxon>Metazoa</taxon>
        <taxon>Cnidaria</taxon>
        <taxon>Anthozoa</taxon>
        <taxon>Hexacorallia</taxon>
        <taxon>Scleractinia</taxon>
        <taxon>Astrocoeniina</taxon>
        <taxon>Acroporidae</taxon>
        <taxon>Acropora</taxon>
    </lineage>
</organism>
<gene>
    <name evidence="2" type="ORF">P5673_019311</name>
</gene>
<reference evidence="2" key="2">
    <citation type="journal article" date="2023" name="Science">
        <title>Genomic signatures of disease resistance in endangered staghorn corals.</title>
        <authorList>
            <person name="Vollmer S.V."/>
            <person name="Selwyn J.D."/>
            <person name="Despard B.A."/>
            <person name="Roesel C.L."/>
        </authorList>
    </citation>
    <scope>NUCLEOTIDE SEQUENCE</scope>
    <source>
        <strain evidence="2">K2</strain>
    </source>
</reference>
<evidence type="ECO:0000256" key="1">
    <source>
        <dbReference type="SAM" id="Coils"/>
    </source>
</evidence>
<accession>A0AAD9QBJ5</accession>
<evidence type="ECO:0000313" key="3">
    <source>
        <dbReference type="Proteomes" id="UP001249851"/>
    </source>
</evidence>
<dbReference type="AlphaFoldDB" id="A0AAD9QBJ5"/>
<dbReference type="PANTHER" id="PTHR47331:SF5">
    <property type="entry name" value="RIBONUCLEASE H"/>
    <property type="match status" value="1"/>
</dbReference>
<dbReference type="Proteomes" id="UP001249851">
    <property type="component" value="Unassembled WGS sequence"/>
</dbReference>
<feature type="coiled-coil region" evidence="1">
    <location>
        <begin position="106"/>
        <end position="139"/>
    </location>
</feature>
<dbReference type="InterPro" id="IPR005312">
    <property type="entry name" value="DUF1759"/>
</dbReference>
<proteinExistence type="predicted"/>
<feature type="non-terminal residue" evidence="2">
    <location>
        <position position="846"/>
    </location>
</feature>
<sequence length="846" mass="95145">MENAENVDIVEKDLTAFRVTSEELKKSVAALLNDLETDEELNVANDWYAEQLSRMSNFVETTEQWISSAKNKIEENLESRSIASKLTGSSRRSKASSSKFSIASGRAKEKAKAAETRAKVALLERKQELEKRTERLHLEEELAVAEAREKAYAEIEAGSMGEKASIHGSLTTVQPRVPHSQPYSRFNPFTPEFRVARDSDQNASSGFQEILNQQNKMTEMLVQQYQQGLLPSLRIMKFTGDPLEYSTFIRSFESQIESKVKPSDVCLRYLEQYLEGEPRELIKGCLYLDGLNGYLEAKKLLSEKYGDPYKISNAYIRKINEWPCIRPGDDLALDRFSAFLVQCQSAMTSLPFLTILSHPHNMQSMVKKLPFPLQDRWRREASRWRVSRQTIPAFAEFVAFVKSEAGIATDPVFSRDALSRVMEPARTYTDKHAHKSKVIDDRSRPRTNEAIGNVVATGTALTAVPVVPVKLKAAESEVVTYAMLDNCSSGTFNHEDVATTLGVEGADTKLMVKTVNGPVLLDTKVLSGLIVSDINGSNSIQLGKAYTKDDIAAVEEDVPVPELARRWTHLECIQAELPPRLPGAKVGLLIGSNCPKALEPVDIVASENGGPFAVKTFAGWAIVGPLHMCNKEHSTVSCSRVAVKEVGSDRPFDHHFMVEDKVKEIVTPQALNKMFELDFSEKPDDKKQGHSQVDKKFLKIVSEGIQRTDDGHYEIPLPFRSRHVCFPGNKEQVLQRAYWLKRKLKKNKIPVDDPEVKKVHVHRIIVSERSDVLTRFSRFSNWYKMKKCVARIFRLNSKSTERQLASKTSAKGARNESRVNLEPLRVEELQRAEGAILQLVQSCAFP</sequence>
<comment type="caution">
    <text evidence="2">The sequence shown here is derived from an EMBL/GenBank/DDBJ whole genome shotgun (WGS) entry which is preliminary data.</text>
</comment>